<evidence type="ECO:0000313" key="3">
    <source>
        <dbReference type="Proteomes" id="UP001228376"/>
    </source>
</evidence>
<sequence>MPYAINIMNVKTNAFINNSNFNNGLNIQNSHTSALKFVGANFAYGDISPAFSTHGSGNFDPDGSDQSQFANPSAPFAGQF</sequence>
<dbReference type="Pfam" id="PF10676">
    <property type="entry name" value="gerPA"/>
    <property type="match status" value="1"/>
</dbReference>
<proteinExistence type="predicted"/>
<dbReference type="InterPro" id="IPR019618">
    <property type="entry name" value="Spore_germination_GerPA"/>
</dbReference>
<dbReference type="Proteomes" id="UP001228376">
    <property type="component" value="Unassembled WGS sequence"/>
</dbReference>
<evidence type="ECO:0000256" key="1">
    <source>
        <dbReference type="SAM" id="MobiDB-lite"/>
    </source>
</evidence>
<dbReference type="EMBL" id="JAROCA020000001">
    <property type="protein sequence ID" value="MDY0404244.1"/>
    <property type="molecule type" value="Genomic_DNA"/>
</dbReference>
<accession>A0ABU5CD66</accession>
<protein>
    <submittedName>
        <fullName evidence="2">Spore germination protein</fullName>
    </submittedName>
</protein>
<dbReference type="RefSeq" id="WP_306068270.1">
    <property type="nucleotide sequence ID" value="NZ_JAROCA020000001.1"/>
</dbReference>
<evidence type="ECO:0000313" key="2">
    <source>
        <dbReference type="EMBL" id="MDY0404244.1"/>
    </source>
</evidence>
<name>A0ABU5CD66_9BACI</name>
<keyword evidence="3" id="KW-1185">Reference proteome</keyword>
<feature type="region of interest" description="Disordered" evidence="1">
    <location>
        <begin position="55"/>
        <end position="80"/>
    </location>
</feature>
<gene>
    <name evidence="2" type="ORF">P5G51_001395</name>
</gene>
<comment type="caution">
    <text evidence="2">The sequence shown here is derived from an EMBL/GenBank/DDBJ whole genome shotgun (WGS) entry which is preliminary data.</text>
</comment>
<reference evidence="2 3" key="1">
    <citation type="submission" date="2023-10" db="EMBL/GenBank/DDBJ databases">
        <title>179-bfca-hs.</title>
        <authorList>
            <person name="Miliotis G."/>
            <person name="Sengupta P."/>
            <person name="Hameed A."/>
            <person name="Chuvochina M."/>
            <person name="Mcdonagh F."/>
            <person name="Simpson A.C."/>
            <person name="Singh N.K."/>
            <person name="Rekha P.D."/>
            <person name="Raman K."/>
            <person name="Hugenholtz P."/>
            <person name="Venkateswaran K."/>
        </authorList>
    </citation>
    <scope>NUCLEOTIDE SEQUENCE [LARGE SCALE GENOMIC DNA]</scope>
    <source>
        <strain evidence="2 3">179-BFC-A-HS</strain>
    </source>
</reference>
<organism evidence="2 3">
    <name type="scientific">Tigheibacillus jepli</name>
    <dbReference type="NCBI Taxonomy" id="3035914"/>
    <lineage>
        <taxon>Bacteria</taxon>
        <taxon>Bacillati</taxon>
        <taxon>Bacillota</taxon>
        <taxon>Bacilli</taxon>
        <taxon>Bacillales</taxon>
        <taxon>Bacillaceae</taxon>
        <taxon>Tigheibacillus</taxon>
    </lineage>
</organism>